<evidence type="ECO:0000256" key="1">
    <source>
        <dbReference type="ARBA" id="ARBA00001933"/>
    </source>
</evidence>
<keyword evidence="5 7" id="KW-0456">Lyase</keyword>
<dbReference type="EMBL" id="BMWV01000014">
    <property type="protein sequence ID" value="GGY60623.1"/>
    <property type="molecule type" value="Genomic_DNA"/>
</dbReference>
<dbReference type="PANTHER" id="PTHR11999:SF70">
    <property type="entry name" value="MIP05841P"/>
    <property type="match status" value="1"/>
</dbReference>
<gene>
    <name evidence="8" type="ORF">GCM10007387_49010</name>
</gene>
<dbReference type="InterPro" id="IPR015424">
    <property type="entry name" value="PyrdxlP-dep_Trfase"/>
</dbReference>
<evidence type="ECO:0000256" key="4">
    <source>
        <dbReference type="ARBA" id="ARBA00022898"/>
    </source>
</evidence>
<dbReference type="GO" id="GO:0016831">
    <property type="term" value="F:carboxy-lyase activity"/>
    <property type="evidence" value="ECO:0007669"/>
    <property type="project" value="UniProtKB-KW"/>
</dbReference>
<evidence type="ECO:0000313" key="9">
    <source>
        <dbReference type="Proteomes" id="UP000628442"/>
    </source>
</evidence>
<keyword evidence="4 6" id="KW-0663">Pyridoxal phosphate</keyword>
<evidence type="ECO:0000256" key="3">
    <source>
        <dbReference type="ARBA" id="ARBA00022793"/>
    </source>
</evidence>
<evidence type="ECO:0000256" key="5">
    <source>
        <dbReference type="ARBA" id="ARBA00023239"/>
    </source>
</evidence>
<evidence type="ECO:0000256" key="2">
    <source>
        <dbReference type="ARBA" id="ARBA00009533"/>
    </source>
</evidence>
<dbReference type="GO" id="GO:0019752">
    <property type="term" value="P:carboxylic acid metabolic process"/>
    <property type="evidence" value="ECO:0007669"/>
    <property type="project" value="InterPro"/>
</dbReference>
<name>A0AA87Y2N1_9BURK</name>
<comment type="similarity">
    <text evidence="2 7">Belongs to the group II decarboxylase family.</text>
</comment>
<accession>A0AA87Y2N1</accession>
<dbReference type="InterPro" id="IPR002129">
    <property type="entry name" value="PyrdxlP-dep_de-COase"/>
</dbReference>
<comment type="cofactor">
    <cofactor evidence="1 6 7">
        <name>pyridoxal 5'-phosphate</name>
        <dbReference type="ChEBI" id="CHEBI:597326"/>
    </cofactor>
</comment>
<sequence length="491" mass="52848">MAEHKTSLDPDDWSALREQGHRMLDDMFDYLEHLRERPVWQPAPAEVRATFQAPLPRAGSDLAGLHRTFMDDVLPYAVGNAHPGFFGWVHGGGTPVGMLAEMLAAGLNANVGGRDQVPVEVERQVARWMAELFRFPAGASGIFVTGTSMANMIAVLVARRRMLGLEVRDAGLASMGQGLVAYTSAAAHDCIAQAMDLTGIGRAALRLVPLDDAYRMDTAALEQAIAADVRAGLRPFFVAATAGTVDTAAIDPLARVAAIARANGLWFHVDGAFGAMAMLSAELAPLLDGIEQADSIAFDFHKWAQVPYDAGFVLVRDGELHRDTFSAAPRYLKREPRGMAGGSPWPCDFGPDLSRSFRALKTWFTLQAHGADRMGAAIAGTCALARYLAGEVRQRPAFELLAPVSLNIVCFRYKVTGMVTGMADGLDADDFNAALVADLQEAGIAAPSLTTLRGKVAIRVAIVNHRSERRDIDAMLKGLEELAVQRLEAAR</sequence>
<dbReference type="InterPro" id="IPR015421">
    <property type="entry name" value="PyrdxlP-dep_Trfase_major"/>
</dbReference>
<dbReference type="RefSeq" id="WP_229420763.1">
    <property type="nucleotide sequence ID" value="NZ_BMWV01000014.1"/>
</dbReference>
<dbReference type="SUPFAM" id="SSF53383">
    <property type="entry name" value="PLP-dependent transferases"/>
    <property type="match status" value="1"/>
</dbReference>
<evidence type="ECO:0000256" key="7">
    <source>
        <dbReference type="RuleBase" id="RU000382"/>
    </source>
</evidence>
<keyword evidence="3" id="KW-0210">Decarboxylase</keyword>
<feature type="modified residue" description="N6-(pyridoxal phosphate)lysine" evidence="6">
    <location>
        <position position="302"/>
    </location>
</feature>
<dbReference type="Gene3D" id="3.40.640.10">
    <property type="entry name" value="Type I PLP-dependent aspartate aminotransferase-like (Major domain)"/>
    <property type="match status" value="1"/>
</dbReference>
<dbReference type="AlphaFoldDB" id="A0AA87Y2N1"/>
<organism evidence="8 9">
    <name type="scientific">Pseudoduganella albidiflava</name>
    <dbReference type="NCBI Taxonomy" id="321983"/>
    <lineage>
        <taxon>Bacteria</taxon>
        <taxon>Pseudomonadati</taxon>
        <taxon>Pseudomonadota</taxon>
        <taxon>Betaproteobacteria</taxon>
        <taxon>Burkholderiales</taxon>
        <taxon>Oxalobacteraceae</taxon>
        <taxon>Telluria group</taxon>
        <taxon>Pseudoduganella</taxon>
    </lineage>
</organism>
<dbReference type="PRINTS" id="PR00800">
    <property type="entry name" value="YHDCRBOXLASE"/>
</dbReference>
<evidence type="ECO:0000256" key="6">
    <source>
        <dbReference type="PIRSR" id="PIRSR602129-50"/>
    </source>
</evidence>
<dbReference type="Gene3D" id="3.90.1150.10">
    <property type="entry name" value="Aspartate Aminotransferase, domain 1"/>
    <property type="match status" value="1"/>
</dbReference>
<dbReference type="Gene3D" id="1.20.1340.10">
    <property type="entry name" value="dopa decarboxylase, N-terminal domain"/>
    <property type="match status" value="1"/>
</dbReference>
<dbReference type="GO" id="GO:0006520">
    <property type="term" value="P:amino acid metabolic process"/>
    <property type="evidence" value="ECO:0007669"/>
    <property type="project" value="InterPro"/>
</dbReference>
<dbReference type="Pfam" id="PF00282">
    <property type="entry name" value="Pyridoxal_deC"/>
    <property type="match status" value="1"/>
</dbReference>
<dbReference type="InterPro" id="IPR010977">
    <property type="entry name" value="Aromatic_deC"/>
</dbReference>
<reference evidence="8" key="1">
    <citation type="journal article" date="2014" name="Int. J. Syst. Evol. Microbiol.">
        <title>Complete genome sequence of Corynebacterium casei LMG S-19264T (=DSM 44701T), isolated from a smear-ripened cheese.</title>
        <authorList>
            <consortium name="US DOE Joint Genome Institute (JGI-PGF)"/>
            <person name="Walter F."/>
            <person name="Albersmeier A."/>
            <person name="Kalinowski J."/>
            <person name="Ruckert C."/>
        </authorList>
    </citation>
    <scope>NUCLEOTIDE SEQUENCE</scope>
    <source>
        <strain evidence="8">KCTC 12343</strain>
    </source>
</reference>
<reference evidence="8" key="2">
    <citation type="submission" date="2022-12" db="EMBL/GenBank/DDBJ databases">
        <authorList>
            <person name="Sun Q."/>
            <person name="Kim S."/>
        </authorList>
    </citation>
    <scope>NUCLEOTIDE SEQUENCE</scope>
    <source>
        <strain evidence="8">KCTC 12343</strain>
    </source>
</reference>
<comment type="caution">
    <text evidence="8">The sequence shown here is derived from an EMBL/GenBank/DDBJ whole genome shotgun (WGS) entry which is preliminary data.</text>
</comment>
<proteinExistence type="inferred from homology"/>
<dbReference type="PANTHER" id="PTHR11999">
    <property type="entry name" value="GROUP II PYRIDOXAL-5-PHOSPHATE DECARBOXYLASE"/>
    <property type="match status" value="1"/>
</dbReference>
<evidence type="ECO:0000313" key="8">
    <source>
        <dbReference type="EMBL" id="GGY60623.1"/>
    </source>
</evidence>
<dbReference type="InterPro" id="IPR015422">
    <property type="entry name" value="PyrdxlP-dep_Trfase_small"/>
</dbReference>
<dbReference type="GO" id="GO:0030170">
    <property type="term" value="F:pyridoxal phosphate binding"/>
    <property type="evidence" value="ECO:0007669"/>
    <property type="project" value="InterPro"/>
</dbReference>
<dbReference type="Proteomes" id="UP000628442">
    <property type="component" value="Unassembled WGS sequence"/>
</dbReference>
<protein>
    <submittedName>
        <fullName evidence="8">Cytochrome d ubiquinol oxidase subunit I</fullName>
    </submittedName>
</protein>